<comment type="function">
    <text evidence="4">Acts as a negative regulator of abscisic acid (ABA) response.</text>
</comment>
<feature type="domain" description="Tify" evidence="6">
    <location>
        <begin position="327"/>
        <end position="360"/>
    </location>
</feature>
<comment type="similarity">
    <text evidence="2 4">Belongs to the Ninja family.</text>
</comment>
<reference evidence="7 8" key="1">
    <citation type="submission" date="2020-08" db="EMBL/GenBank/DDBJ databases">
        <title>Plant Genome Project.</title>
        <authorList>
            <person name="Zhang R.-G."/>
        </authorList>
    </citation>
    <scope>NUCLEOTIDE SEQUENCE [LARGE SCALE GENOMIC DNA]</scope>
    <source>
        <tissue evidence="7">Rhizome</tissue>
    </source>
</reference>
<dbReference type="InterPro" id="IPR032308">
    <property type="entry name" value="TDBD"/>
</dbReference>
<evidence type="ECO:0000256" key="4">
    <source>
        <dbReference type="RuleBase" id="RU369029"/>
    </source>
</evidence>
<dbReference type="GO" id="GO:0007165">
    <property type="term" value="P:signal transduction"/>
    <property type="evidence" value="ECO:0007669"/>
    <property type="project" value="InterPro"/>
</dbReference>
<proteinExistence type="inferred from homology"/>
<dbReference type="PANTHER" id="PTHR31413">
    <property type="entry name" value="AFP HOMOLOG 2"/>
    <property type="match status" value="1"/>
</dbReference>
<accession>A0A8J5F2Q0</accession>
<comment type="subcellular location">
    <subcellularLocation>
        <location evidence="1 4">Nucleus</location>
    </subcellularLocation>
</comment>
<evidence type="ECO:0000313" key="8">
    <source>
        <dbReference type="Proteomes" id="UP000734854"/>
    </source>
</evidence>
<dbReference type="AlphaFoldDB" id="A0A8J5F2Q0"/>
<feature type="region of interest" description="Disordered" evidence="5">
    <location>
        <begin position="189"/>
        <end position="308"/>
    </location>
</feature>
<sequence>MKAMEELFRPIAEEEEEDDAASLDLTLRLSVGGGVGKKSSKPRADDHDGDRGRVKDGAEGLRRDGGFARAELPSTEDRSSLARMMLLLRARDRAAKEEEASSGGARRSAASPKDGGGGISLHGAASIPNSNPRHNRIGQHHSLPIVYPYHRVHYVPVPNGIQFPYVMPFSNLNMLRPVAAHGLPFQANPKAPSSSGLNGGKGLNTGTPAKTDSTASSSSSLSNHQSGSVRGGGSTSSGDSRKQAIPEKAEQSTANMLVPTDDAQPGVKSNTKSPERKASVSKTSASRTAGTPPPPPRRMPLVSATGDGPNGKTITGFLHSYTNSEVRILCVCHGISLTPAEFVGHAGATDVSQPLKQIVVVGDSS</sequence>
<feature type="region of interest" description="Disordered" evidence="5">
    <location>
        <begin position="93"/>
        <end position="137"/>
    </location>
</feature>
<gene>
    <name evidence="7" type="ORF">ZIOFF_063604</name>
</gene>
<feature type="compositionally biased region" description="Low complexity" evidence="5">
    <location>
        <begin position="101"/>
        <end position="111"/>
    </location>
</feature>
<evidence type="ECO:0000256" key="2">
    <source>
        <dbReference type="ARBA" id="ARBA00006081"/>
    </source>
</evidence>
<feature type="compositionally biased region" description="Low complexity" evidence="5">
    <location>
        <begin position="213"/>
        <end position="228"/>
    </location>
</feature>
<dbReference type="InterPro" id="IPR031307">
    <property type="entry name" value="Ninja_fam"/>
</dbReference>
<protein>
    <recommendedName>
        <fullName evidence="4">Ninja-family protein</fullName>
    </recommendedName>
    <alternativeName>
        <fullName evidence="4">ABI-binding protein</fullName>
    </alternativeName>
</protein>
<feature type="compositionally biased region" description="Basic and acidic residues" evidence="5">
    <location>
        <begin position="42"/>
        <end position="66"/>
    </location>
</feature>
<dbReference type="PANTHER" id="PTHR31413:SF31">
    <property type="entry name" value="NINJA-FAMILY PROTEIN AFP3"/>
    <property type="match status" value="1"/>
</dbReference>
<feature type="compositionally biased region" description="Basic and acidic residues" evidence="5">
    <location>
        <begin position="239"/>
        <end position="250"/>
    </location>
</feature>
<dbReference type="Pfam" id="PF16135">
    <property type="entry name" value="TDBD"/>
    <property type="match status" value="1"/>
</dbReference>
<dbReference type="EMBL" id="JACMSC010000017">
    <property type="protein sequence ID" value="KAG6480126.1"/>
    <property type="molecule type" value="Genomic_DNA"/>
</dbReference>
<keyword evidence="8" id="KW-1185">Reference proteome</keyword>
<keyword evidence="3 4" id="KW-0539">Nucleus</keyword>
<dbReference type="Proteomes" id="UP000734854">
    <property type="component" value="Unassembled WGS sequence"/>
</dbReference>
<dbReference type="GO" id="GO:0045892">
    <property type="term" value="P:negative regulation of DNA-templated transcription"/>
    <property type="evidence" value="ECO:0007669"/>
    <property type="project" value="TreeGrafter"/>
</dbReference>
<comment type="caution">
    <text evidence="7">The sequence shown here is derived from an EMBL/GenBank/DDBJ whole genome shotgun (WGS) entry which is preliminary data.</text>
</comment>
<dbReference type="GO" id="GO:0005634">
    <property type="term" value="C:nucleus"/>
    <property type="evidence" value="ECO:0007669"/>
    <property type="project" value="UniProtKB-SubCell"/>
</dbReference>
<evidence type="ECO:0000313" key="7">
    <source>
        <dbReference type="EMBL" id="KAG6480126.1"/>
    </source>
</evidence>
<feature type="region of interest" description="Disordered" evidence="5">
    <location>
        <begin position="1"/>
        <end position="75"/>
    </location>
</feature>
<evidence type="ECO:0000256" key="1">
    <source>
        <dbReference type="ARBA" id="ARBA00004123"/>
    </source>
</evidence>
<evidence type="ECO:0000256" key="3">
    <source>
        <dbReference type="ARBA" id="ARBA00023242"/>
    </source>
</evidence>
<feature type="compositionally biased region" description="Basic and acidic residues" evidence="5">
    <location>
        <begin position="1"/>
        <end position="12"/>
    </location>
</feature>
<name>A0A8J5F2Q0_ZINOF</name>
<evidence type="ECO:0000256" key="5">
    <source>
        <dbReference type="SAM" id="MobiDB-lite"/>
    </source>
</evidence>
<organism evidence="7 8">
    <name type="scientific">Zingiber officinale</name>
    <name type="common">Ginger</name>
    <name type="synonym">Amomum zingiber</name>
    <dbReference type="NCBI Taxonomy" id="94328"/>
    <lineage>
        <taxon>Eukaryota</taxon>
        <taxon>Viridiplantae</taxon>
        <taxon>Streptophyta</taxon>
        <taxon>Embryophyta</taxon>
        <taxon>Tracheophyta</taxon>
        <taxon>Spermatophyta</taxon>
        <taxon>Magnoliopsida</taxon>
        <taxon>Liliopsida</taxon>
        <taxon>Zingiberales</taxon>
        <taxon>Zingiberaceae</taxon>
        <taxon>Zingiber</taxon>
    </lineage>
</organism>
<evidence type="ECO:0000259" key="6">
    <source>
        <dbReference type="Pfam" id="PF16135"/>
    </source>
</evidence>